<gene>
    <name evidence="5" type="ORF">LV92_02645</name>
</gene>
<dbReference type="GO" id="GO:0009307">
    <property type="term" value="P:DNA restriction-modification system"/>
    <property type="evidence" value="ECO:0007669"/>
    <property type="project" value="UniProtKB-KW"/>
</dbReference>
<dbReference type="OrthoDB" id="9816225at2"/>
<dbReference type="PANTHER" id="PTHR43140">
    <property type="entry name" value="TYPE-1 RESTRICTION ENZYME ECOKI SPECIFICITY PROTEIN"/>
    <property type="match status" value="1"/>
</dbReference>
<accession>A0A327R832</accession>
<dbReference type="Pfam" id="PF01420">
    <property type="entry name" value="Methylase_S"/>
    <property type="match status" value="2"/>
</dbReference>
<proteinExistence type="inferred from homology"/>
<dbReference type="InterPro" id="IPR051212">
    <property type="entry name" value="Type-I_RE_S_subunit"/>
</dbReference>
<evidence type="ECO:0000256" key="1">
    <source>
        <dbReference type="ARBA" id="ARBA00010923"/>
    </source>
</evidence>
<keyword evidence="6" id="KW-1185">Reference proteome</keyword>
<dbReference type="EMBL" id="QLLN01000004">
    <property type="protein sequence ID" value="RAJ11713.1"/>
    <property type="molecule type" value="Genomic_DNA"/>
</dbReference>
<feature type="domain" description="Type I restriction modification DNA specificity" evidence="4">
    <location>
        <begin position="3"/>
        <end position="146"/>
    </location>
</feature>
<dbReference type="CDD" id="cd17259">
    <property type="entry name" value="RMtype1_S_StySKI-TRD2-CR2_like"/>
    <property type="match status" value="1"/>
</dbReference>
<dbReference type="Gene3D" id="3.90.220.20">
    <property type="entry name" value="DNA methylase specificity domains"/>
    <property type="match status" value="2"/>
</dbReference>
<sequence>MAYVQLGDICNVIKGEIGITNAIPGDYPMVTTGEFRKSHDKFQLDTKAVLVPLVSATGHGHASIKRIHYQEGKFAFGSILAACTPKNENYSAKFLYIYFNLMKDYVLVPLMKGSANVSLTLGNLKTAKVPDISLETQLKIVELYSKIKIEQDKATDLLVKQKDDIASLRQSILQEAIQGKLTINWRADNHDIENASILLKRIRDEKTQLIKDEKIKKEKPLPPIAKEDIPYELPEGWVWCRVGEVTDIIAGASFKSGDFNKIDGVKCIKITNAGVRDFVETDDYLPNNFIELYPNYLIKKGDLILALTRPYIKDGLKISICPPAYHNSLLNQRVASIRSMTKYIYHPYVFSFIQSPMVLNHYKSKFDGKSQQPNMKMGDITNLLISIPPIEEQKVIIQKVNELMVLCDGLEQQLFDSNEQIEQLMQSVLREVFEGEKSN</sequence>
<reference evidence="5 6" key="1">
    <citation type="submission" date="2018-06" db="EMBL/GenBank/DDBJ databases">
        <title>Genomic Encyclopedia of Archaeal and Bacterial Type Strains, Phase II (KMG-II): from individual species to whole genera.</title>
        <authorList>
            <person name="Goeker M."/>
        </authorList>
    </citation>
    <scope>NUCLEOTIDE SEQUENCE [LARGE SCALE GENOMIC DNA]</scope>
    <source>
        <strain evidence="5 6">DSM 23522</strain>
    </source>
</reference>
<keyword evidence="2" id="KW-0680">Restriction system</keyword>
<evidence type="ECO:0000256" key="3">
    <source>
        <dbReference type="ARBA" id="ARBA00023125"/>
    </source>
</evidence>
<dbReference type="SUPFAM" id="SSF116734">
    <property type="entry name" value="DNA methylase specificity domain"/>
    <property type="match status" value="2"/>
</dbReference>
<comment type="caution">
    <text evidence="5">The sequence shown here is derived from an EMBL/GenBank/DDBJ whole genome shotgun (WGS) entry which is preliminary data.</text>
</comment>
<dbReference type="PANTHER" id="PTHR43140:SF1">
    <property type="entry name" value="TYPE I RESTRICTION ENZYME ECOKI SPECIFICITY SUBUNIT"/>
    <property type="match status" value="1"/>
</dbReference>
<dbReference type="GO" id="GO:0003677">
    <property type="term" value="F:DNA binding"/>
    <property type="evidence" value="ECO:0007669"/>
    <property type="project" value="UniProtKB-KW"/>
</dbReference>
<dbReference type="InterPro" id="IPR000055">
    <property type="entry name" value="Restrct_endonuc_typeI_TRD"/>
</dbReference>
<organism evidence="5 6">
    <name type="scientific">Arenibacter echinorum</name>
    <dbReference type="NCBI Taxonomy" id="440515"/>
    <lineage>
        <taxon>Bacteria</taxon>
        <taxon>Pseudomonadati</taxon>
        <taxon>Bacteroidota</taxon>
        <taxon>Flavobacteriia</taxon>
        <taxon>Flavobacteriales</taxon>
        <taxon>Flavobacteriaceae</taxon>
        <taxon>Arenibacter</taxon>
    </lineage>
</organism>
<evidence type="ECO:0000259" key="4">
    <source>
        <dbReference type="Pfam" id="PF01420"/>
    </source>
</evidence>
<protein>
    <submittedName>
        <fullName evidence="5">Type I restriction enzyme S subunit</fullName>
    </submittedName>
</protein>
<dbReference type="InterPro" id="IPR044946">
    <property type="entry name" value="Restrct_endonuc_typeI_TRD_sf"/>
</dbReference>
<dbReference type="Proteomes" id="UP000249696">
    <property type="component" value="Unassembled WGS sequence"/>
</dbReference>
<evidence type="ECO:0000256" key="2">
    <source>
        <dbReference type="ARBA" id="ARBA00022747"/>
    </source>
</evidence>
<feature type="domain" description="Type I restriction modification DNA specificity" evidence="4">
    <location>
        <begin position="234"/>
        <end position="413"/>
    </location>
</feature>
<name>A0A327R832_9FLAO</name>
<keyword evidence="3" id="KW-0238">DNA-binding</keyword>
<dbReference type="AlphaFoldDB" id="A0A327R832"/>
<comment type="similarity">
    <text evidence="1">Belongs to the type-I restriction system S methylase family.</text>
</comment>
<evidence type="ECO:0000313" key="6">
    <source>
        <dbReference type="Proteomes" id="UP000249696"/>
    </source>
</evidence>
<dbReference type="RefSeq" id="WP_111624075.1">
    <property type="nucleotide sequence ID" value="NZ_QLLN01000004.1"/>
</dbReference>
<evidence type="ECO:0000313" key="5">
    <source>
        <dbReference type="EMBL" id="RAJ11713.1"/>
    </source>
</evidence>